<comment type="similarity">
    <text evidence="2">Belongs to the peptidase M13 family.</text>
</comment>
<evidence type="ECO:0000313" key="12">
    <source>
        <dbReference type="Proteomes" id="UP001589613"/>
    </source>
</evidence>
<keyword evidence="3" id="KW-0645">Protease</keyword>
<keyword evidence="5" id="KW-0378">Hydrolase</keyword>
<dbReference type="PRINTS" id="PR00786">
    <property type="entry name" value="NEPRILYSIN"/>
</dbReference>
<keyword evidence="7" id="KW-0482">Metalloprotease</keyword>
<keyword evidence="4" id="KW-0479">Metal-binding</keyword>
<dbReference type="InterPro" id="IPR042089">
    <property type="entry name" value="Peptidase_M13_dom_2"/>
</dbReference>
<dbReference type="Gene3D" id="1.10.1380.10">
    <property type="entry name" value="Neutral endopeptidase , domain2"/>
    <property type="match status" value="1"/>
</dbReference>
<evidence type="ECO:0000256" key="6">
    <source>
        <dbReference type="ARBA" id="ARBA00022833"/>
    </source>
</evidence>
<protein>
    <submittedName>
        <fullName evidence="11">M13 family metallopeptidase</fullName>
    </submittedName>
</protein>
<sequence>MQFLTQSQTPTDPDGAGTPAAGIDRSLMDPSVRPQDDLFAHVNGTWLATAEIPADRARYGAFDMLRETAEAHVRELIERAAERLPEPESPEGKVGALYASFMDTARVADLGTDPLVEPLGRIAAVTGPSDVVRVSAQQEREGADGLVHTWVTADAGSPEEYVAYLHQGAIGLPDEAYYTDDEHAEVRAAYRSYLGRLLELAAPALDRAGLDLGPDPVAAVYGLEERIAAAHWDRVAARDAVRSYTRLERAELADRTPGWDWDAWAEGLGAPAGALDRVVARQPDVLAAVALALQEVPVDTWRAWLAVRLLDATAPYLTDELVAAHFDFHGRALSGTPENKERWKRGVALVEALLGEAAGELYVAEHFPPAARERMEQLVTNVVAAFRERIGQLEWMSPETRDRALEKLAAFRPKIGHPPTFRDYAAYRLDPTDLVGNVRRGNAFETDRQLAKVGRPIDRDEWLMTPQTVNAYYHPMLNEIVFPAAILQPPFFDVDADDAANYGGIGAVIAHEIGHGFDDQGSRYAGDGSLTDWWTQEDRERFDARAQRLVEQFGTLSPRDLPDDEATVNGGLTVGENIGDLCGLELAHLAYRIASGDRAPEIGGWTGDQRFFLGWGSVWRTTARPEEARRLLSVDPHAPADLRANTVRNVDAFHEAFGTTAGDGLWLAPEDRVRVF</sequence>
<accession>A0ABV5V501</accession>
<feature type="region of interest" description="Disordered" evidence="8">
    <location>
        <begin position="1"/>
        <end position="29"/>
    </location>
</feature>
<dbReference type="PANTHER" id="PTHR11733:SF167">
    <property type="entry name" value="FI17812P1-RELATED"/>
    <property type="match status" value="1"/>
</dbReference>
<dbReference type="Gene3D" id="3.40.390.10">
    <property type="entry name" value="Collagenase (Catalytic Domain)"/>
    <property type="match status" value="1"/>
</dbReference>
<dbReference type="PANTHER" id="PTHR11733">
    <property type="entry name" value="ZINC METALLOPROTEASE FAMILY M13 NEPRILYSIN-RELATED"/>
    <property type="match status" value="1"/>
</dbReference>
<dbReference type="RefSeq" id="WP_141338403.1">
    <property type="nucleotide sequence ID" value="NZ_JBHMAX010000023.1"/>
</dbReference>
<evidence type="ECO:0000256" key="1">
    <source>
        <dbReference type="ARBA" id="ARBA00001947"/>
    </source>
</evidence>
<evidence type="ECO:0000313" key="11">
    <source>
        <dbReference type="EMBL" id="MFB9732857.1"/>
    </source>
</evidence>
<feature type="compositionally biased region" description="Polar residues" evidence="8">
    <location>
        <begin position="1"/>
        <end position="11"/>
    </location>
</feature>
<feature type="domain" description="Peptidase M13 C-terminal" evidence="9">
    <location>
        <begin position="470"/>
        <end position="673"/>
    </location>
</feature>
<dbReference type="InterPro" id="IPR000718">
    <property type="entry name" value="Peptidase_M13"/>
</dbReference>
<evidence type="ECO:0000259" key="9">
    <source>
        <dbReference type="Pfam" id="PF01431"/>
    </source>
</evidence>
<name>A0ABV5V501_9MICO</name>
<reference evidence="11 12" key="1">
    <citation type="submission" date="2024-09" db="EMBL/GenBank/DDBJ databases">
        <authorList>
            <person name="Sun Q."/>
            <person name="Mori K."/>
        </authorList>
    </citation>
    <scope>NUCLEOTIDE SEQUENCE [LARGE SCALE GENOMIC DNA]</scope>
    <source>
        <strain evidence="11 12">JCM 12763</strain>
    </source>
</reference>
<proteinExistence type="inferred from homology"/>
<evidence type="ECO:0000256" key="7">
    <source>
        <dbReference type="ARBA" id="ARBA00023049"/>
    </source>
</evidence>
<evidence type="ECO:0000256" key="4">
    <source>
        <dbReference type="ARBA" id="ARBA00022723"/>
    </source>
</evidence>
<comment type="cofactor">
    <cofactor evidence="1">
        <name>Zn(2+)</name>
        <dbReference type="ChEBI" id="CHEBI:29105"/>
    </cofactor>
</comment>
<dbReference type="InterPro" id="IPR024079">
    <property type="entry name" value="MetalloPept_cat_dom_sf"/>
</dbReference>
<evidence type="ECO:0000256" key="2">
    <source>
        <dbReference type="ARBA" id="ARBA00007357"/>
    </source>
</evidence>
<dbReference type="PROSITE" id="PS51885">
    <property type="entry name" value="NEPRILYSIN"/>
    <property type="match status" value="1"/>
</dbReference>
<evidence type="ECO:0000256" key="8">
    <source>
        <dbReference type="SAM" id="MobiDB-lite"/>
    </source>
</evidence>
<comment type="caution">
    <text evidence="11">The sequence shown here is derived from an EMBL/GenBank/DDBJ whole genome shotgun (WGS) entry which is preliminary data.</text>
</comment>
<dbReference type="InterPro" id="IPR008753">
    <property type="entry name" value="Peptidase_M13_N"/>
</dbReference>
<dbReference type="InterPro" id="IPR018497">
    <property type="entry name" value="Peptidase_M13_C"/>
</dbReference>
<organism evidence="11 12">
    <name type="scientific">Ornithinimicrobium kibberense</name>
    <dbReference type="NCBI Taxonomy" id="282060"/>
    <lineage>
        <taxon>Bacteria</taxon>
        <taxon>Bacillati</taxon>
        <taxon>Actinomycetota</taxon>
        <taxon>Actinomycetes</taxon>
        <taxon>Micrococcales</taxon>
        <taxon>Ornithinimicrobiaceae</taxon>
        <taxon>Ornithinimicrobium</taxon>
    </lineage>
</organism>
<gene>
    <name evidence="11" type="ORF">ACFFN0_12475</name>
</gene>
<dbReference type="Pfam" id="PF01431">
    <property type="entry name" value="Peptidase_M13"/>
    <property type="match status" value="1"/>
</dbReference>
<dbReference type="Proteomes" id="UP001589613">
    <property type="component" value="Unassembled WGS sequence"/>
</dbReference>
<dbReference type="Pfam" id="PF05649">
    <property type="entry name" value="Peptidase_M13_N"/>
    <property type="match status" value="1"/>
</dbReference>
<evidence type="ECO:0000256" key="5">
    <source>
        <dbReference type="ARBA" id="ARBA00022801"/>
    </source>
</evidence>
<feature type="domain" description="Peptidase M13 N-terminal" evidence="10">
    <location>
        <begin position="34"/>
        <end position="418"/>
    </location>
</feature>
<evidence type="ECO:0000259" key="10">
    <source>
        <dbReference type="Pfam" id="PF05649"/>
    </source>
</evidence>
<keyword evidence="12" id="KW-1185">Reference proteome</keyword>
<dbReference type="SUPFAM" id="SSF55486">
    <property type="entry name" value="Metalloproteases ('zincins'), catalytic domain"/>
    <property type="match status" value="1"/>
</dbReference>
<keyword evidence="6" id="KW-0862">Zinc</keyword>
<dbReference type="CDD" id="cd08662">
    <property type="entry name" value="M13"/>
    <property type="match status" value="1"/>
</dbReference>
<evidence type="ECO:0000256" key="3">
    <source>
        <dbReference type="ARBA" id="ARBA00022670"/>
    </source>
</evidence>
<dbReference type="EMBL" id="JBHMAX010000023">
    <property type="protein sequence ID" value="MFB9732857.1"/>
    <property type="molecule type" value="Genomic_DNA"/>
</dbReference>